<dbReference type="SUPFAM" id="SSF50044">
    <property type="entry name" value="SH3-domain"/>
    <property type="match status" value="1"/>
</dbReference>
<reference evidence="10 11" key="1">
    <citation type="submission" date="2019-03" db="EMBL/GenBank/DDBJ databases">
        <title>Single cell metagenomics reveals metabolic interactions within the superorganism composed of flagellate Streblomastix strix and complex community of Bacteroidetes bacteria on its surface.</title>
        <authorList>
            <person name="Treitli S.C."/>
            <person name="Kolisko M."/>
            <person name="Husnik F."/>
            <person name="Keeling P."/>
            <person name="Hampl V."/>
        </authorList>
    </citation>
    <scope>NUCLEOTIDE SEQUENCE [LARGE SCALE GENOMIC DNA]</scope>
    <source>
        <strain evidence="10">ST1C</strain>
    </source>
</reference>
<dbReference type="Pfam" id="PF03051">
    <property type="entry name" value="Peptidase_C1_2"/>
    <property type="match status" value="1"/>
</dbReference>
<dbReference type="GO" id="GO:0043418">
    <property type="term" value="P:homocysteine catabolic process"/>
    <property type="evidence" value="ECO:0007669"/>
    <property type="project" value="TreeGrafter"/>
</dbReference>
<dbReference type="EMBL" id="SNRW01002754">
    <property type="protein sequence ID" value="KAA6391803.1"/>
    <property type="molecule type" value="Genomic_DNA"/>
</dbReference>
<dbReference type="Proteomes" id="UP000324800">
    <property type="component" value="Unassembled WGS sequence"/>
</dbReference>
<dbReference type="InterPro" id="IPR036028">
    <property type="entry name" value="SH3-like_dom_sf"/>
</dbReference>
<dbReference type="Gene3D" id="3.90.70.10">
    <property type="entry name" value="Cysteine proteinases"/>
    <property type="match status" value="1"/>
</dbReference>
<evidence type="ECO:0000256" key="2">
    <source>
        <dbReference type="ARBA" id="ARBA00012465"/>
    </source>
</evidence>
<dbReference type="GO" id="GO:0005737">
    <property type="term" value="C:cytoplasm"/>
    <property type="evidence" value="ECO:0007669"/>
    <property type="project" value="TreeGrafter"/>
</dbReference>
<dbReference type="SUPFAM" id="SSF54001">
    <property type="entry name" value="Cysteine proteinases"/>
    <property type="match status" value="1"/>
</dbReference>
<feature type="region of interest" description="Disordered" evidence="8">
    <location>
        <begin position="665"/>
        <end position="789"/>
    </location>
</feature>
<feature type="compositionally biased region" description="Acidic residues" evidence="8">
    <location>
        <begin position="823"/>
        <end position="834"/>
    </location>
</feature>
<keyword evidence="4" id="KW-0645">Protease</keyword>
<dbReference type="Gene3D" id="1.25.10.10">
    <property type="entry name" value="Leucine-rich Repeat Variant"/>
    <property type="match status" value="1"/>
</dbReference>
<dbReference type="SMART" id="SM00326">
    <property type="entry name" value="SH3"/>
    <property type="match status" value="1"/>
</dbReference>
<feature type="compositionally biased region" description="Basic and acidic residues" evidence="8">
    <location>
        <begin position="1196"/>
        <end position="1208"/>
    </location>
</feature>
<keyword evidence="6" id="KW-0788">Thiol protease</keyword>
<dbReference type="InterPro" id="IPR000169">
    <property type="entry name" value="Pept_cys_AS"/>
</dbReference>
<dbReference type="GO" id="GO:0009636">
    <property type="term" value="P:response to toxic substance"/>
    <property type="evidence" value="ECO:0007669"/>
    <property type="project" value="TreeGrafter"/>
</dbReference>
<dbReference type="PROSITE" id="PS50002">
    <property type="entry name" value="SH3"/>
    <property type="match status" value="1"/>
</dbReference>
<evidence type="ECO:0000256" key="3">
    <source>
        <dbReference type="ARBA" id="ARBA00022443"/>
    </source>
</evidence>
<evidence type="ECO:0000256" key="8">
    <source>
        <dbReference type="SAM" id="MobiDB-lite"/>
    </source>
</evidence>
<dbReference type="InterPro" id="IPR016024">
    <property type="entry name" value="ARM-type_fold"/>
</dbReference>
<feature type="non-terminal residue" evidence="10">
    <location>
        <position position="1221"/>
    </location>
</feature>
<dbReference type="PROSITE" id="PS00139">
    <property type="entry name" value="THIOL_PROTEASE_CYS"/>
    <property type="match status" value="1"/>
</dbReference>
<dbReference type="EC" id="3.4.22.40" evidence="2"/>
<evidence type="ECO:0000313" key="11">
    <source>
        <dbReference type="Proteomes" id="UP000324800"/>
    </source>
</evidence>
<proteinExistence type="predicted"/>
<keyword evidence="5" id="KW-0378">Hydrolase</keyword>
<evidence type="ECO:0000259" key="9">
    <source>
        <dbReference type="PROSITE" id="PS50002"/>
    </source>
</evidence>
<gene>
    <name evidence="10" type="ORF">EZS28_012671</name>
</gene>
<dbReference type="Gene3D" id="2.30.30.40">
    <property type="entry name" value="SH3 Domains"/>
    <property type="match status" value="1"/>
</dbReference>
<dbReference type="GO" id="GO:0004197">
    <property type="term" value="F:cysteine-type endopeptidase activity"/>
    <property type="evidence" value="ECO:0007669"/>
    <property type="project" value="UniProtKB-EC"/>
</dbReference>
<dbReference type="PANTHER" id="PTHR10363">
    <property type="entry name" value="BLEOMYCIN HYDROLASE"/>
    <property type="match status" value="1"/>
</dbReference>
<feature type="compositionally biased region" description="Basic and acidic residues" evidence="8">
    <location>
        <begin position="705"/>
        <end position="773"/>
    </location>
</feature>
<feature type="region of interest" description="Disordered" evidence="8">
    <location>
        <begin position="1196"/>
        <end position="1221"/>
    </location>
</feature>
<feature type="domain" description="SH3" evidence="9">
    <location>
        <begin position="3"/>
        <end position="63"/>
    </location>
</feature>
<evidence type="ECO:0000256" key="6">
    <source>
        <dbReference type="ARBA" id="ARBA00022807"/>
    </source>
</evidence>
<dbReference type="SUPFAM" id="SSF48371">
    <property type="entry name" value="ARM repeat"/>
    <property type="match status" value="1"/>
</dbReference>
<comment type="catalytic activity">
    <reaction evidence="1">
        <text>Inactivates bleomycin B2 (a cytotoxic glycometallopeptide) by hydrolysis of a carboxyamide bond of beta-aminoalanine, but also shows general aminopeptidase activity. The specificity varies somewhat with source, but amino acid arylamides of Met, Leu and Ala are preferred.</text>
        <dbReference type="EC" id="3.4.22.40"/>
    </reaction>
</comment>
<name>A0A5J4WAW6_9EUKA</name>
<evidence type="ECO:0000256" key="4">
    <source>
        <dbReference type="ARBA" id="ARBA00022670"/>
    </source>
</evidence>
<sequence>MASSDDMFEAVADYQGQLGNEEFLPLRTGDIVRVINKELNFFTVEKDGQTGKVPQEYLCACDSQSLSQLSPTSSDLGFKTAGSNSLPQNINLQMSTPINPTQQSSNAVEADNQSINSKRSNNDIDSLNNYSELTSSRSKSQQVPLPLIQPTFLRPISMDDISESGYNTQTPLAADTQNSQKSSFYMNDKEEQSPDILYVEGAKVPSNVQFQIITDLCDQARIVDISKKKYAFEAIAILSVNNENHDMIINSGFLDIVIEFIRDDYLREKVDSDIIISSIRIIQQLLFNSKITKNIIFERIPQLTLMKLKKNGFFENEVKILESIFADPQEMKRLILIIRAIINKSEDYIISLINAGLIRLLNEQIEKAIFSVAEDGEGKMIDIEIILHSLVKTEASSQLIFDKTDFFERYLYNLNSLPVAQANNQHLFLLYSLSENLPHEQIRRLFSKGVVQVLTNMMSTNEEDARWKVNIIIFNIISSGLEGLKEGLKEGEKHPFHQQLEQDGTIAKLIQSFKDRIKKDIHSSIAQILAILYKANQLPVEIRKDVIEEQKMNNNFDELALLAECLENHDEILAGEFEQNLFEDVTYIFQYFNITLSLLGFGSEANQKRVISAVEEKVKHLSDAEYVNDLIKRKGVQQQQVQSIIQEAQLVLEIISYIESEQLEVETERGNKNKEKEKKKKKQISEEMNGSQTERKKEKDKKKKQLNEEIKGSQTERTKEKDKKKEKEKEKDKDKRKQKKKDNEYKLEKQLIKEKDKERKKEKEKEKEKDKKNQKQKPKHKRNQHTQNINIFSLAKTYTSQSTPSILNDHDDWTPINKKQMSEDDEDEDEDDDKEENKDIENILSWNQNNPIHQQHEPNIFSKQINYMDLKTGEEQEEEKLMMEKAKINDLDFYMQGFRENIKHDRTFHAISDTISRSQIDEFAYNRHALSCVHDHYFNVKIDDWAASNQKSSGRCWIFSGVTLLRYFARSKMNVDNVFLSQSYVFFWDKMERANYLLDTIIKTANETAESRVIQYLMEHAGDDGGQWDMFVSVVKKYGIVPRSFYPESYSSNNSHKFVTLLKNKLREFALQLRIMVQNGESSQKIQSRKRAQLHFLFRFLCLHLGTPPTQFTFSFYDKKAKKTQCLVDYTPQRFFEEYINSAMIECNHRAAVVEVEESESEEEEDFIKIERNQKAKEKEKDEVKLLEVEEKEINQQELKKEQQEKDPLGIVKQVTSELSP</sequence>
<dbReference type="InterPro" id="IPR038765">
    <property type="entry name" value="Papain-like_cys_pep_sf"/>
</dbReference>
<keyword evidence="3 7" id="KW-0728">SH3 domain</keyword>
<dbReference type="PANTHER" id="PTHR10363:SF2">
    <property type="entry name" value="BLEOMYCIN HYDROLASE"/>
    <property type="match status" value="1"/>
</dbReference>
<dbReference type="InterPro" id="IPR001452">
    <property type="entry name" value="SH3_domain"/>
</dbReference>
<feature type="compositionally biased region" description="Basic and acidic residues" evidence="8">
    <location>
        <begin position="666"/>
        <end position="676"/>
    </location>
</feature>
<evidence type="ECO:0000313" key="10">
    <source>
        <dbReference type="EMBL" id="KAA6391803.1"/>
    </source>
</evidence>
<organism evidence="10 11">
    <name type="scientific">Streblomastix strix</name>
    <dbReference type="NCBI Taxonomy" id="222440"/>
    <lineage>
        <taxon>Eukaryota</taxon>
        <taxon>Metamonada</taxon>
        <taxon>Preaxostyla</taxon>
        <taxon>Oxymonadida</taxon>
        <taxon>Streblomastigidae</taxon>
        <taxon>Streblomastix</taxon>
    </lineage>
</organism>
<protein>
    <recommendedName>
        <fullName evidence="2">bleomycin hydrolase</fullName>
        <ecNumber evidence="2">3.4.22.40</ecNumber>
    </recommendedName>
</protein>
<evidence type="ECO:0000256" key="1">
    <source>
        <dbReference type="ARBA" id="ARBA00000423"/>
    </source>
</evidence>
<feature type="region of interest" description="Disordered" evidence="8">
    <location>
        <begin position="87"/>
        <end position="141"/>
    </location>
</feature>
<feature type="compositionally biased region" description="Basic residues" evidence="8">
    <location>
        <begin position="774"/>
        <end position="784"/>
    </location>
</feature>
<comment type="caution">
    <text evidence="10">The sequence shown here is derived from an EMBL/GenBank/DDBJ whole genome shotgun (WGS) entry which is preliminary data.</text>
</comment>
<dbReference type="GO" id="GO:0070005">
    <property type="term" value="F:cysteine-type aminopeptidase activity"/>
    <property type="evidence" value="ECO:0007669"/>
    <property type="project" value="InterPro"/>
</dbReference>
<evidence type="ECO:0000256" key="7">
    <source>
        <dbReference type="PROSITE-ProRule" id="PRU00192"/>
    </source>
</evidence>
<dbReference type="InterPro" id="IPR004134">
    <property type="entry name" value="Peptidase_C1B"/>
</dbReference>
<evidence type="ECO:0000256" key="5">
    <source>
        <dbReference type="ARBA" id="ARBA00022801"/>
    </source>
</evidence>
<accession>A0A5J4WAW6</accession>
<dbReference type="InterPro" id="IPR011989">
    <property type="entry name" value="ARM-like"/>
</dbReference>
<feature type="region of interest" description="Disordered" evidence="8">
    <location>
        <begin position="802"/>
        <end position="837"/>
    </location>
</feature>
<keyword evidence="10" id="KW-0031">Aminopeptidase</keyword>
<dbReference type="OrthoDB" id="2666448at2759"/>
<dbReference type="AlphaFoldDB" id="A0A5J4WAW6"/>
<dbReference type="GO" id="GO:0006508">
    <property type="term" value="P:proteolysis"/>
    <property type="evidence" value="ECO:0007669"/>
    <property type="project" value="UniProtKB-KW"/>
</dbReference>